<keyword evidence="2" id="KW-1185">Reference proteome</keyword>
<evidence type="ECO:0000256" key="1">
    <source>
        <dbReference type="SAM" id="MobiDB-lite"/>
    </source>
</evidence>
<dbReference type="WBParaSite" id="MhA1_Contig271.frz3.gene33">
    <property type="protein sequence ID" value="MhA1_Contig271.frz3.gene33"/>
    <property type="gene ID" value="MhA1_Contig271.frz3.gene33"/>
</dbReference>
<evidence type="ECO:0000313" key="2">
    <source>
        <dbReference type="Proteomes" id="UP000095281"/>
    </source>
</evidence>
<organism evidence="2 3">
    <name type="scientific">Meloidogyne hapla</name>
    <name type="common">Root-knot nematode worm</name>
    <dbReference type="NCBI Taxonomy" id="6305"/>
    <lineage>
        <taxon>Eukaryota</taxon>
        <taxon>Metazoa</taxon>
        <taxon>Ecdysozoa</taxon>
        <taxon>Nematoda</taxon>
        <taxon>Chromadorea</taxon>
        <taxon>Rhabditida</taxon>
        <taxon>Tylenchina</taxon>
        <taxon>Tylenchomorpha</taxon>
        <taxon>Tylenchoidea</taxon>
        <taxon>Meloidogynidae</taxon>
        <taxon>Meloidogyninae</taxon>
        <taxon>Meloidogyne</taxon>
    </lineage>
</organism>
<feature type="compositionally biased region" description="Basic and acidic residues" evidence="1">
    <location>
        <begin position="177"/>
        <end position="186"/>
    </location>
</feature>
<feature type="region of interest" description="Disordered" evidence="1">
    <location>
        <begin position="43"/>
        <end position="68"/>
    </location>
</feature>
<accession>A0A1I8BIS9</accession>
<proteinExistence type="predicted"/>
<sequence>MNVAGVKPEELLRYGVDERTVWAIQLRFMKNFQLNKDEVVQEKSSETAVTEEESRGKDQCSSNSSTQPLLSSLNEKEIKKSIQFSVCCCAFFHGFSEIDQQSIDALANLLDGKLNKMCEQLKMLGNRLKQGKPSEFKNPVHQVLKMHLLPVQTLFDFYRARVLAPFELLSKQFKQKKMLEDKNKTEKKPRRKRKRGKDFDNNNNEDKN</sequence>
<feature type="region of interest" description="Disordered" evidence="1">
    <location>
        <begin position="177"/>
        <end position="208"/>
    </location>
</feature>
<evidence type="ECO:0000313" key="3">
    <source>
        <dbReference type="WBParaSite" id="MhA1_Contig271.frz3.gene33"/>
    </source>
</evidence>
<feature type="compositionally biased region" description="Basic and acidic residues" evidence="1">
    <location>
        <begin position="197"/>
        <end position="208"/>
    </location>
</feature>
<name>A0A1I8BIS9_MELHA</name>
<reference evidence="3" key="1">
    <citation type="submission" date="2016-11" db="UniProtKB">
        <authorList>
            <consortium name="WormBaseParasite"/>
        </authorList>
    </citation>
    <scope>IDENTIFICATION</scope>
</reference>
<protein>
    <submittedName>
        <fullName evidence="3">Uncharacterized protein</fullName>
    </submittedName>
</protein>
<dbReference type="Proteomes" id="UP000095281">
    <property type="component" value="Unplaced"/>
</dbReference>
<feature type="compositionally biased region" description="Basic residues" evidence="1">
    <location>
        <begin position="187"/>
        <end position="196"/>
    </location>
</feature>
<dbReference type="AlphaFoldDB" id="A0A1I8BIS9"/>